<protein>
    <submittedName>
        <fullName evidence="8">Two component transcriptional regulator, LuxR family</fullName>
    </submittedName>
</protein>
<dbReference type="GO" id="GO:0000160">
    <property type="term" value="P:phosphorelay signal transduction system"/>
    <property type="evidence" value="ECO:0007669"/>
    <property type="project" value="InterPro"/>
</dbReference>
<name>C7PY87_CATAD</name>
<evidence type="ECO:0000313" key="9">
    <source>
        <dbReference type="Proteomes" id="UP000000851"/>
    </source>
</evidence>
<proteinExistence type="predicted"/>
<dbReference type="InterPro" id="IPR011006">
    <property type="entry name" value="CheY-like_superfamily"/>
</dbReference>
<feature type="domain" description="HTH luxR-type" evidence="6">
    <location>
        <begin position="156"/>
        <end position="221"/>
    </location>
</feature>
<dbReference type="EMBL" id="CP001700">
    <property type="protein sequence ID" value="ACU75377.1"/>
    <property type="molecule type" value="Genomic_DNA"/>
</dbReference>
<dbReference type="PROSITE" id="PS00622">
    <property type="entry name" value="HTH_LUXR_1"/>
    <property type="match status" value="1"/>
</dbReference>
<evidence type="ECO:0000256" key="4">
    <source>
        <dbReference type="ARBA" id="ARBA00023163"/>
    </source>
</evidence>
<dbReference type="InterPro" id="IPR000792">
    <property type="entry name" value="Tscrpt_reg_LuxR_C"/>
</dbReference>
<feature type="domain" description="Response regulatory" evidence="7">
    <location>
        <begin position="5"/>
        <end position="121"/>
    </location>
</feature>
<keyword evidence="2" id="KW-0805">Transcription regulation</keyword>
<dbReference type="AlphaFoldDB" id="C7PY87"/>
<dbReference type="CDD" id="cd06170">
    <property type="entry name" value="LuxR_C_like"/>
    <property type="match status" value="1"/>
</dbReference>
<evidence type="ECO:0000256" key="1">
    <source>
        <dbReference type="ARBA" id="ARBA00022553"/>
    </source>
</evidence>
<dbReference type="SMART" id="SM00448">
    <property type="entry name" value="REC"/>
    <property type="match status" value="1"/>
</dbReference>
<dbReference type="OrthoDB" id="9808843at2"/>
<dbReference type="InterPro" id="IPR001789">
    <property type="entry name" value="Sig_transdc_resp-reg_receiver"/>
</dbReference>
<sequence length="224" mass="23943">MTGVSVLLADDQPLSRHGLAMILQAQGDIEVVGQAADGVEAVELAAALQPAIVLMDVRMPRLDGIAATRQIIARALPTRVIVLTTFDLDDYAFEALRAGASGFLLKNSRPDDLAAAIRAVAAGDAVIAPSTTRRLLDAYADRFTAPSDPPAGASDPSAPLESLTRREREVFDQMVSGLTNKEIAQQLALSETTVKTHVVRILAKLAVRDRVQAVIYAYETGYIH</sequence>
<dbReference type="InterPro" id="IPR058245">
    <property type="entry name" value="NreC/VraR/RcsB-like_REC"/>
</dbReference>
<dbReference type="Gene3D" id="3.40.50.2300">
    <property type="match status" value="1"/>
</dbReference>
<keyword evidence="3" id="KW-0238">DNA-binding</keyword>
<keyword evidence="4" id="KW-0804">Transcription</keyword>
<evidence type="ECO:0000256" key="5">
    <source>
        <dbReference type="PROSITE-ProRule" id="PRU00169"/>
    </source>
</evidence>
<dbReference type="PANTHER" id="PTHR43214:SF24">
    <property type="entry name" value="TRANSCRIPTIONAL REGULATORY PROTEIN NARL-RELATED"/>
    <property type="match status" value="1"/>
</dbReference>
<feature type="modified residue" description="4-aspartylphosphate" evidence="5">
    <location>
        <position position="56"/>
    </location>
</feature>
<dbReference type="InterPro" id="IPR039420">
    <property type="entry name" value="WalR-like"/>
</dbReference>
<gene>
    <name evidence="8" type="ordered locus">Caci_6529</name>
</gene>
<reference evidence="8 9" key="1">
    <citation type="journal article" date="2009" name="Stand. Genomic Sci.">
        <title>Complete genome sequence of Catenulispora acidiphila type strain (ID 139908).</title>
        <authorList>
            <person name="Copeland A."/>
            <person name="Lapidus A."/>
            <person name="Glavina Del Rio T."/>
            <person name="Nolan M."/>
            <person name="Lucas S."/>
            <person name="Chen F."/>
            <person name="Tice H."/>
            <person name="Cheng J.F."/>
            <person name="Bruce D."/>
            <person name="Goodwin L."/>
            <person name="Pitluck S."/>
            <person name="Mikhailova N."/>
            <person name="Pati A."/>
            <person name="Ivanova N."/>
            <person name="Mavromatis K."/>
            <person name="Chen A."/>
            <person name="Palaniappan K."/>
            <person name="Chain P."/>
            <person name="Land M."/>
            <person name="Hauser L."/>
            <person name="Chang Y.J."/>
            <person name="Jeffries C.D."/>
            <person name="Chertkov O."/>
            <person name="Brettin T."/>
            <person name="Detter J.C."/>
            <person name="Han C."/>
            <person name="Ali Z."/>
            <person name="Tindall B.J."/>
            <person name="Goker M."/>
            <person name="Bristow J."/>
            <person name="Eisen J.A."/>
            <person name="Markowitz V."/>
            <person name="Hugenholtz P."/>
            <person name="Kyrpides N.C."/>
            <person name="Klenk H.P."/>
        </authorList>
    </citation>
    <scope>NUCLEOTIDE SEQUENCE [LARGE SCALE GENOMIC DNA]</scope>
    <source>
        <strain evidence="9">DSM 44928 / JCM 14897 / NBRC 102108 / NRRL B-24433 / ID139908</strain>
    </source>
</reference>
<evidence type="ECO:0000256" key="2">
    <source>
        <dbReference type="ARBA" id="ARBA00023015"/>
    </source>
</evidence>
<dbReference type="STRING" id="479433.Caci_6529"/>
<accession>C7PY87</accession>
<dbReference type="HOGENOM" id="CLU_000445_90_10_11"/>
<dbReference type="PROSITE" id="PS50110">
    <property type="entry name" value="RESPONSE_REGULATORY"/>
    <property type="match status" value="1"/>
</dbReference>
<keyword evidence="1 5" id="KW-0597">Phosphoprotein</keyword>
<dbReference type="eggNOG" id="COG2197">
    <property type="taxonomic scope" value="Bacteria"/>
</dbReference>
<evidence type="ECO:0000313" key="8">
    <source>
        <dbReference type="EMBL" id="ACU75377.1"/>
    </source>
</evidence>
<dbReference type="SUPFAM" id="SSF46894">
    <property type="entry name" value="C-terminal effector domain of the bipartite response regulators"/>
    <property type="match status" value="1"/>
</dbReference>
<dbReference type="GO" id="GO:0006355">
    <property type="term" value="P:regulation of DNA-templated transcription"/>
    <property type="evidence" value="ECO:0007669"/>
    <property type="project" value="InterPro"/>
</dbReference>
<dbReference type="Pfam" id="PF00072">
    <property type="entry name" value="Response_reg"/>
    <property type="match status" value="1"/>
</dbReference>
<dbReference type="SMART" id="SM00421">
    <property type="entry name" value="HTH_LUXR"/>
    <property type="match status" value="1"/>
</dbReference>
<keyword evidence="9" id="KW-1185">Reference proteome</keyword>
<evidence type="ECO:0000259" key="6">
    <source>
        <dbReference type="PROSITE" id="PS50043"/>
    </source>
</evidence>
<dbReference type="Proteomes" id="UP000000851">
    <property type="component" value="Chromosome"/>
</dbReference>
<organism evidence="8 9">
    <name type="scientific">Catenulispora acidiphila (strain DSM 44928 / JCM 14897 / NBRC 102108 / NRRL B-24433 / ID139908)</name>
    <dbReference type="NCBI Taxonomy" id="479433"/>
    <lineage>
        <taxon>Bacteria</taxon>
        <taxon>Bacillati</taxon>
        <taxon>Actinomycetota</taxon>
        <taxon>Actinomycetes</taxon>
        <taxon>Catenulisporales</taxon>
        <taxon>Catenulisporaceae</taxon>
        <taxon>Catenulispora</taxon>
    </lineage>
</organism>
<dbReference type="KEGG" id="cai:Caci_6529"/>
<dbReference type="RefSeq" id="WP_015795106.1">
    <property type="nucleotide sequence ID" value="NC_013131.1"/>
</dbReference>
<dbReference type="InParanoid" id="C7PY87"/>
<dbReference type="PROSITE" id="PS50043">
    <property type="entry name" value="HTH_LUXR_2"/>
    <property type="match status" value="1"/>
</dbReference>
<evidence type="ECO:0000259" key="7">
    <source>
        <dbReference type="PROSITE" id="PS50110"/>
    </source>
</evidence>
<dbReference type="PRINTS" id="PR00038">
    <property type="entry name" value="HTHLUXR"/>
</dbReference>
<dbReference type="PANTHER" id="PTHR43214">
    <property type="entry name" value="TWO-COMPONENT RESPONSE REGULATOR"/>
    <property type="match status" value="1"/>
</dbReference>
<dbReference type="SUPFAM" id="SSF52172">
    <property type="entry name" value="CheY-like"/>
    <property type="match status" value="1"/>
</dbReference>
<dbReference type="Pfam" id="PF00196">
    <property type="entry name" value="GerE"/>
    <property type="match status" value="1"/>
</dbReference>
<dbReference type="CDD" id="cd17535">
    <property type="entry name" value="REC_NarL-like"/>
    <property type="match status" value="1"/>
</dbReference>
<dbReference type="GO" id="GO:0003677">
    <property type="term" value="F:DNA binding"/>
    <property type="evidence" value="ECO:0007669"/>
    <property type="project" value="UniProtKB-KW"/>
</dbReference>
<dbReference type="InterPro" id="IPR016032">
    <property type="entry name" value="Sig_transdc_resp-reg_C-effctor"/>
</dbReference>
<evidence type="ECO:0000256" key="3">
    <source>
        <dbReference type="ARBA" id="ARBA00023125"/>
    </source>
</evidence>